<dbReference type="EMBL" id="CP139960">
    <property type="protein sequence ID" value="WQD40741.1"/>
    <property type="molecule type" value="Genomic_DNA"/>
</dbReference>
<accession>A0ABZ0WDF8</accession>
<gene>
    <name evidence="1" type="ORF">U0035_11330</name>
</gene>
<dbReference type="InterPro" id="IPR036515">
    <property type="entry name" value="Transposase_17_sf"/>
</dbReference>
<organism evidence="1 2">
    <name type="scientific">Niabella yanshanensis</name>
    <dbReference type="NCBI Taxonomy" id="577386"/>
    <lineage>
        <taxon>Bacteria</taxon>
        <taxon>Pseudomonadati</taxon>
        <taxon>Bacteroidota</taxon>
        <taxon>Chitinophagia</taxon>
        <taxon>Chitinophagales</taxon>
        <taxon>Chitinophagaceae</taxon>
        <taxon>Niabella</taxon>
    </lineage>
</organism>
<dbReference type="Gene3D" id="3.30.70.1290">
    <property type="entry name" value="Transposase IS200-like"/>
    <property type="match status" value="1"/>
</dbReference>
<name>A0ABZ0WDF8_9BACT</name>
<dbReference type="RefSeq" id="WP_211316360.1">
    <property type="nucleotide sequence ID" value="NZ_CP139960.1"/>
</dbReference>
<evidence type="ECO:0000313" key="1">
    <source>
        <dbReference type="EMBL" id="WQD40741.1"/>
    </source>
</evidence>
<reference evidence="1 2" key="1">
    <citation type="submission" date="2023-12" db="EMBL/GenBank/DDBJ databases">
        <title>Genome sequencing and assembly of bacterial species from a model synthetic community.</title>
        <authorList>
            <person name="Hogle S.L."/>
        </authorList>
    </citation>
    <scope>NUCLEOTIDE SEQUENCE [LARGE SCALE GENOMIC DNA]</scope>
    <source>
        <strain evidence="1 2">HAMBI_3031</strain>
    </source>
</reference>
<proteinExistence type="predicted"/>
<dbReference type="SUPFAM" id="SSF143422">
    <property type="entry name" value="Transposase IS200-like"/>
    <property type="match status" value="1"/>
</dbReference>
<dbReference type="Proteomes" id="UP001325680">
    <property type="component" value="Chromosome"/>
</dbReference>
<sequence>MMPIRDNGCYCFTFETIDTVDIFTKTMYKQIIVHSLNHFIDSKGLIVYGWCLMSNKLYFIGQSLENISLKELRDDFVVFTSRKIVEAIQSNPSERNTWLLSHFQQAGMSEGAPVQQSCWGDINTTAQIDMKQPQSMAEQLEFIHGLPVKERVVQYSSDYIYSSSRDYIGMPGLVKITRPASVESELYEIESRKNGFRTNYNQQ</sequence>
<keyword evidence="2" id="KW-1185">Reference proteome</keyword>
<evidence type="ECO:0000313" key="2">
    <source>
        <dbReference type="Proteomes" id="UP001325680"/>
    </source>
</evidence>
<protein>
    <submittedName>
        <fullName evidence="1">Uncharacterized protein</fullName>
    </submittedName>
</protein>